<dbReference type="Pfam" id="PF13641">
    <property type="entry name" value="Glyco_tranf_2_3"/>
    <property type="match status" value="1"/>
</dbReference>
<sequence>MTTPLVSVVVVSRHRPHDLRRCVRALDFQTYRNFELILVTDAETAKSLSSLAPTDRLKSAICAEANISKARNLGVMLAAGDVAAFIDDDAIAEPTWLARLVAPFTTPEVAASGGFVRGRNGISLQWQAEEIAPDGESLPIRLSGHSAQIMTAGRAIKTQGTNCAFRRDTLIALGGFDENYRFYLDETDVNLRIAQAGFSTAIVPDAEVQHGYAPSPMRGRDRRPKSLFEIGASQAYFVQKYGRPDSDLDALRRRQSKRLDTGLVRGILEPCDVLRLKRDLEAGIAQGRTRQQKPAPPRQNAPDFKPFASKENLPAHRYVSGHWSERRSIYNRAKALSDAGTPCTAIVLSRTALFHRRWFHSDGFWVQSGGIFGKSSRSQPLWSWYRLSERVKVEQHLLDVTR</sequence>
<dbReference type="STRING" id="670155.SAMN04488001_1779"/>
<dbReference type="PANTHER" id="PTHR43685:SF2">
    <property type="entry name" value="GLYCOSYLTRANSFERASE 2-LIKE DOMAIN-CONTAINING PROTEIN"/>
    <property type="match status" value="1"/>
</dbReference>
<feature type="region of interest" description="Disordered" evidence="1">
    <location>
        <begin position="285"/>
        <end position="307"/>
    </location>
</feature>
<organism evidence="2 3">
    <name type="scientific">Litoreibacter albidus</name>
    <dbReference type="NCBI Taxonomy" id="670155"/>
    <lineage>
        <taxon>Bacteria</taxon>
        <taxon>Pseudomonadati</taxon>
        <taxon>Pseudomonadota</taxon>
        <taxon>Alphaproteobacteria</taxon>
        <taxon>Rhodobacterales</taxon>
        <taxon>Roseobacteraceae</taxon>
        <taxon>Litoreibacter</taxon>
    </lineage>
</organism>
<dbReference type="Proteomes" id="UP000199441">
    <property type="component" value="Unassembled WGS sequence"/>
</dbReference>
<name>A0A1H2WAI4_9RHOB</name>
<dbReference type="EMBL" id="FNOI01000002">
    <property type="protein sequence ID" value="SDW77703.1"/>
    <property type="molecule type" value="Genomic_DNA"/>
</dbReference>
<evidence type="ECO:0000313" key="3">
    <source>
        <dbReference type="Proteomes" id="UP000199441"/>
    </source>
</evidence>
<dbReference type="RefSeq" id="WP_089946549.1">
    <property type="nucleotide sequence ID" value="NZ_FNOI01000002.1"/>
</dbReference>
<dbReference type="SUPFAM" id="SSF53448">
    <property type="entry name" value="Nucleotide-diphospho-sugar transferases"/>
    <property type="match status" value="1"/>
</dbReference>
<evidence type="ECO:0000313" key="2">
    <source>
        <dbReference type="EMBL" id="SDW77703.1"/>
    </source>
</evidence>
<gene>
    <name evidence="2" type="ORF">SAMN04488001_1779</name>
</gene>
<dbReference type="GO" id="GO:0016740">
    <property type="term" value="F:transferase activity"/>
    <property type="evidence" value="ECO:0007669"/>
    <property type="project" value="UniProtKB-KW"/>
</dbReference>
<dbReference type="InterPro" id="IPR029044">
    <property type="entry name" value="Nucleotide-diphossugar_trans"/>
</dbReference>
<evidence type="ECO:0000256" key="1">
    <source>
        <dbReference type="SAM" id="MobiDB-lite"/>
    </source>
</evidence>
<keyword evidence="3" id="KW-1185">Reference proteome</keyword>
<dbReference type="Gene3D" id="3.90.550.10">
    <property type="entry name" value="Spore Coat Polysaccharide Biosynthesis Protein SpsA, Chain A"/>
    <property type="match status" value="1"/>
</dbReference>
<reference evidence="3" key="1">
    <citation type="submission" date="2016-10" db="EMBL/GenBank/DDBJ databases">
        <authorList>
            <person name="Varghese N."/>
            <person name="Submissions S."/>
        </authorList>
    </citation>
    <scope>NUCLEOTIDE SEQUENCE [LARGE SCALE GENOMIC DNA]</scope>
    <source>
        <strain evidence="3">DSM 26922</strain>
    </source>
</reference>
<proteinExistence type="predicted"/>
<accession>A0A1H2WAI4</accession>
<dbReference type="PANTHER" id="PTHR43685">
    <property type="entry name" value="GLYCOSYLTRANSFERASE"/>
    <property type="match status" value="1"/>
</dbReference>
<dbReference type="OrthoDB" id="153025at2"/>
<keyword evidence="2" id="KW-0808">Transferase</keyword>
<dbReference type="InterPro" id="IPR050834">
    <property type="entry name" value="Glycosyltransf_2"/>
</dbReference>
<protein>
    <submittedName>
        <fullName evidence="2">Glycosyltransferase like family 2</fullName>
    </submittedName>
</protein>
<dbReference type="AlphaFoldDB" id="A0A1H2WAI4"/>